<feature type="transmembrane region" description="Helical" evidence="8">
    <location>
        <begin position="90"/>
        <end position="110"/>
    </location>
</feature>
<proteinExistence type="inferred from homology"/>
<dbReference type="PANTHER" id="PTHR48022">
    <property type="entry name" value="PLASTIDIC GLUCOSE TRANSPORTER 4"/>
    <property type="match status" value="1"/>
</dbReference>
<evidence type="ECO:0000256" key="4">
    <source>
        <dbReference type="ARBA" id="ARBA00022692"/>
    </source>
</evidence>
<feature type="transmembrane region" description="Helical" evidence="8">
    <location>
        <begin position="145"/>
        <end position="168"/>
    </location>
</feature>
<comment type="similarity">
    <text evidence="2 7">Belongs to the major facilitator superfamily. Sugar transporter (TC 2.A.1.1) family.</text>
</comment>
<dbReference type="PROSITE" id="PS00217">
    <property type="entry name" value="SUGAR_TRANSPORT_2"/>
    <property type="match status" value="1"/>
</dbReference>
<feature type="transmembrane region" description="Helical" evidence="8">
    <location>
        <begin position="213"/>
        <end position="232"/>
    </location>
</feature>
<dbReference type="InterPro" id="IPR005829">
    <property type="entry name" value="Sugar_transporter_CS"/>
</dbReference>
<feature type="transmembrane region" description="Helical" evidence="8">
    <location>
        <begin position="122"/>
        <end position="139"/>
    </location>
</feature>
<keyword evidence="3 7" id="KW-0813">Transport</keyword>
<evidence type="ECO:0000256" key="7">
    <source>
        <dbReference type="RuleBase" id="RU003346"/>
    </source>
</evidence>
<evidence type="ECO:0000256" key="1">
    <source>
        <dbReference type="ARBA" id="ARBA00004141"/>
    </source>
</evidence>
<feature type="transmembrane region" description="Helical" evidence="8">
    <location>
        <begin position="442"/>
        <end position="460"/>
    </location>
</feature>
<evidence type="ECO:0000256" key="3">
    <source>
        <dbReference type="ARBA" id="ARBA00022448"/>
    </source>
</evidence>
<protein>
    <submittedName>
        <fullName evidence="10">HXT2.4</fullName>
    </submittedName>
</protein>
<dbReference type="GO" id="GO:0016020">
    <property type="term" value="C:membrane"/>
    <property type="evidence" value="ECO:0007669"/>
    <property type="project" value="UniProtKB-SubCell"/>
</dbReference>
<keyword evidence="6 8" id="KW-0472">Membrane</keyword>
<gene>
    <name evidence="10" type="ORF">J8A68_006100</name>
</gene>
<dbReference type="OrthoDB" id="6133115at2759"/>
<dbReference type="Proteomes" id="UP000694255">
    <property type="component" value="Unassembled WGS sequence"/>
</dbReference>
<dbReference type="InterPro" id="IPR020846">
    <property type="entry name" value="MFS_dom"/>
</dbReference>
<evidence type="ECO:0000313" key="10">
    <source>
        <dbReference type="EMBL" id="KAG7660388.1"/>
    </source>
</evidence>
<name>A0A8J5QCR2_9ASCO</name>
<dbReference type="PROSITE" id="PS50850">
    <property type="entry name" value="MFS"/>
    <property type="match status" value="1"/>
</dbReference>
<dbReference type="InterPro" id="IPR005828">
    <property type="entry name" value="MFS_sugar_transport-like"/>
</dbReference>
<dbReference type="RefSeq" id="XP_049260622.1">
    <property type="nucleotide sequence ID" value="XM_049410238.1"/>
</dbReference>
<keyword evidence="11" id="KW-1185">Reference proteome</keyword>
<feature type="domain" description="Major facilitator superfamily (MFS) profile" evidence="9">
    <location>
        <begin position="53"/>
        <end position="495"/>
    </location>
</feature>
<sequence length="537" mass="60535">MSDLKEQHIADQESVSDQIELQGHILEKGDIDEYLYFDKPWYKYKHFLILHFYVFIISLTSTISGYDGSMLNGLQILEDWNDAMGHPEGAVLGALANGSVFGGIISFIFASWFSDKFGRKTSIYVGQSFTILGAILQGVSTNYTFFIWSRIILGMGFGLSTVSSPTLISELSYPKFRETCTAIYASFWYFGAIIAAWVTFGTQPIPSSYAWRIPSYLQGALPVVQVLIFWLIPESPRFLISKGKEDKARNILMKYHCGNDGTEQAHKLVEFEVKEIKAALELEEICATSSFFDFVKIPTYRKRLFILLFTGVIMQLSGNGLVSYYFTKVLDTIGITDARKQLEINGCLMIYNLIISWIAASICQYFRRRTLFLLCIGGMFISFVIWTILSARFALGGFQDTGLANGVLAMIFLFYGAYDLGANGLPMLYVTEILPYSHRAKGINIFFLANNVIVLFNGFVNPIAMDAIEWKYYIVYCCVLAVELVLVYLLYPETSGYTLEEVAKVFGDDPETSLTHLSSAPQKMVVEQVEHSTDKFV</sequence>
<evidence type="ECO:0000313" key="11">
    <source>
        <dbReference type="Proteomes" id="UP000694255"/>
    </source>
</evidence>
<dbReference type="InterPro" id="IPR050360">
    <property type="entry name" value="MFS_Sugar_Transporters"/>
</dbReference>
<feature type="transmembrane region" description="Helical" evidence="8">
    <location>
        <begin position="47"/>
        <end position="66"/>
    </location>
</feature>
<feature type="transmembrane region" description="Helical" evidence="8">
    <location>
        <begin position="472"/>
        <end position="491"/>
    </location>
</feature>
<dbReference type="GeneID" id="73472899"/>
<dbReference type="EMBL" id="JAGSYN010000312">
    <property type="protein sequence ID" value="KAG7660388.1"/>
    <property type="molecule type" value="Genomic_DNA"/>
</dbReference>
<dbReference type="FunFam" id="1.20.1250.20:FF:000134">
    <property type="entry name" value="MFS sugar transporter protein"/>
    <property type="match status" value="1"/>
</dbReference>
<evidence type="ECO:0000256" key="5">
    <source>
        <dbReference type="ARBA" id="ARBA00022989"/>
    </source>
</evidence>
<dbReference type="PROSITE" id="PS00216">
    <property type="entry name" value="SUGAR_TRANSPORT_1"/>
    <property type="match status" value="1"/>
</dbReference>
<feature type="transmembrane region" description="Helical" evidence="8">
    <location>
        <begin position="346"/>
        <end position="366"/>
    </location>
</feature>
<evidence type="ECO:0000256" key="2">
    <source>
        <dbReference type="ARBA" id="ARBA00010992"/>
    </source>
</evidence>
<evidence type="ECO:0000256" key="8">
    <source>
        <dbReference type="SAM" id="Phobius"/>
    </source>
</evidence>
<feature type="transmembrane region" description="Helical" evidence="8">
    <location>
        <begin position="304"/>
        <end position="326"/>
    </location>
</feature>
<keyword evidence="5 8" id="KW-1133">Transmembrane helix</keyword>
<dbReference type="NCBIfam" id="TIGR00879">
    <property type="entry name" value="SP"/>
    <property type="match status" value="1"/>
</dbReference>
<dbReference type="AlphaFoldDB" id="A0A8J5QCR2"/>
<evidence type="ECO:0000256" key="6">
    <source>
        <dbReference type="ARBA" id="ARBA00023136"/>
    </source>
</evidence>
<feature type="transmembrane region" description="Helical" evidence="8">
    <location>
        <begin position="180"/>
        <end position="201"/>
    </location>
</feature>
<dbReference type="PANTHER" id="PTHR48022:SF24">
    <property type="entry name" value="HEXOSE TRANSPORTER PROTEIN (AFU_ORTHOLOGUE AFUA_8G04480)"/>
    <property type="match status" value="1"/>
</dbReference>
<dbReference type="InterPro" id="IPR003663">
    <property type="entry name" value="Sugar/inositol_transpt"/>
</dbReference>
<dbReference type="GO" id="GO:0005351">
    <property type="term" value="F:carbohydrate:proton symporter activity"/>
    <property type="evidence" value="ECO:0007669"/>
    <property type="project" value="TreeGrafter"/>
</dbReference>
<organism evidence="10 11">
    <name type="scientific">[Candida] subhashii</name>
    <dbReference type="NCBI Taxonomy" id="561895"/>
    <lineage>
        <taxon>Eukaryota</taxon>
        <taxon>Fungi</taxon>
        <taxon>Dikarya</taxon>
        <taxon>Ascomycota</taxon>
        <taxon>Saccharomycotina</taxon>
        <taxon>Pichiomycetes</taxon>
        <taxon>Debaryomycetaceae</taxon>
        <taxon>Spathaspora</taxon>
    </lineage>
</organism>
<evidence type="ECO:0000259" key="9">
    <source>
        <dbReference type="PROSITE" id="PS50850"/>
    </source>
</evidence>
<accession>A0A8J5QCR2</accession>
<dbReference type="Pfam" id="PF00083">
    <property type="entry name" value="Sugar_tr"/>
    <property type="match status" value="1"/>
</dbReference>
<reference evidence="10 11" key="1">
    <citation type="journal article" date="2021" name="DNA Res.">
        <title>Genome analysis of Candida subhashii reveals its hybrid nature and dual mitochondrial genome conformations.</title>
        <authorList>
            <person name="Mixao V."/>
            <person name="Hegedusova E."/>
            <person name="Saus E."/>
            <person name="Pryszcz L.P."/>
            <person name="Cillingova A."/>
            <person name="Nosek J."/>
            <person name="Gabaldon T."/>
        </authorList>
    </citation>
    <scope>NUCLEOTIDE SEQUENCE [LARGE SCALE GENOMIC DNA]</scope>
    <source>
        <strain evidence="10 11">CBS 10753</strain>
    </source>
</reference>
<keyword evidence="4 8" id="KW-0812">Transmembrane</keyword>
<comment type="caution">
    <text evidence="10">The sequence shown here is derived from an EMBL/GenBank/DDBJ whole genome shotgun (WGS) entry which is preliminary data.</text>
</comment>
<feature type="transmembrane region" description="Helical" evidence="8">
    <location>
        <begin position="371"/>
        <end position="395"/>
    </location>
</feature>
<feature type="transmembrane region" description="Helical" evidence="8">
    <location>
        <begin position="407"/>
        <end position="430"/>
    </location>
</feature>
<comment type="subcellular location">
    <subcellularLocation>
        <location evidence="1">Membrane</location>
        <topology evidence="1">Multi-pass membrane protein</topology>
    </subcellularLocation>
</comment>